<accession>Q1QJK1</accession>
<evidence type="ECO:0000313" key="2">
    <source>
        <dbReference type="EMBL" id="ABE63596.1"/>
    </source>
</evidence>
<dbReference type="STRING" id="323097.Nham_2825"/>
<proteinExistence type="predicted"/>
<dbReference type="RefSeq" id="WP_011511262.1">
    <property type="nucleotide sequence ID" value="NC_007964.1"/>
</dbReference>
<organism evidence="2 3">
    <name type="scientific">Nitrobacter hamburgensis (strain DSM 10229 / NCIMB 13809 / X14)</name>
    <dbReference type="NCBI Taxonomy" id="323097"/>
    <lineage>
        <taxon>Bacteria</taxon>
        <taxon>Pseudomonadati</taxon>
        <taxon>Pseudomonadota</taxon>
        <taxon>Alphaproteobacteria</taxon>
        <taxon>Hyphomicrobiales</taxon>
        <taxon>Nitrobacteraceae</taxon>
        <taxon>Nitrobacter</taxon>
    </lineage>
</organism>
<feature type="chain" id="PRO_5004195678" description="Secreted protein" evidence="1">
    <location>
        <begin position="34"/>
        <end position="268"/>
    </location>
</feature>
<dbReference type="KEGG" id="nha:Nham_2825"/>
<dbReference type="eggNOG" id="ENOG5033P4Z">
    <property type="taxonomic scope" value="Bacteria"/>
</dbReference>
<dbReference type="Proteomes" id="UP000001953">
    <property type="component" value="Chromosome"/>
</dbReference>
<keyword evidence="1" id="KW-0732">Signal</keyword>
<protein>
    <recommendedName>
        <fullName evidence="4">Secreted protein</fullName>
    </recommendedName>
</protein>
<dbReference type="AlphaFoldDB" id="Q1QJK1"/>
<evidence type="ECO:0008006" key="4">
    <source>
        <dbReference type="Google" id="ProtNLM"/>
    </source>
</evidence>
<dbReference type="HOGENOM" id="CLU_1037583_0_0_5"/>
<sequence length="268" mass="28762">MKQTKSAGRFGQGIYRIFLAASTIALMPAAVMSATTQDNERPRWFGSSFDNKTILAYGVPDSDYVVLLFSCRPGASVVKVDVQDEESGAKESDLLLVRLAAGTERVEFSEKAVLNQDSGGVELHADVPLDEGLRHILTSKERLEITVAGHTQRYAMDGAAEPAARMIAACDSPKPADDLDVTVTNKAGLPLQSFAYSQAGVNSFESGEFGNKTLGPGASRTFTIPDGRKICTFDISVLLAKDDEECCSMGKPAGTQNLCENSEFVLHD</sequence>
<keyword evidence="3" id="KW-1185">Reference proteome</keyword>
<evidence type="ECO:0000256" key="1">
    <source>
        <dbReference type="SAM" id="SignalP"/>
    </source>
</evidence>
<dbReference type="EMBL" id="CP000319">
    <property type="protein sequence ID" value="ABE63596.1"/>
    <property type="molecule type" value="Genomic_DNA"/>
</dbReference>
<evidence type="ECO:0000313" key="3">
    <source>
        <dbReference type="Proteomes" id="UP000001953"/>
    </source>
</evidence>
<dbReference type="OrthoDB" id="4736977at2"/>
<gene>
    <name evidence="2" type="ordered locus">Nham_2825</name>
</gene>
<reference evidence="2 3" key="1">
    <citation type="submission" date="2006-03" db="EMBL/GenBank/DDBJ databases">
        <title>Complete sequence of chromosome of Nitrobacter hamburgensis X14.</title>
        <authorList>
            <consortium name="US DOE Joint Genome Institute"/>
            <person name="Copeland A."/>
            <person name="Lucas S."/>
            <person name="Lapidus A."/>
            <person name="Barry K."/>
            <person name="Detter J.C."/>
            <person name="Glavina del Rio T."/>
            <person name="Hammon N."/>
            <person name="Israni S."/>
            <person name="Dalin E."/>
            <person name="Tice H."/>
            <person name="Pitluck S."/>
            <person name="Chain P."/>
            <person name="Malfatti S."/>
            <person name="Shin M."/>
            <person name="Vergez L."/>
            <person name="Schmutz J."/>
            <person name="Larimer F."/>
            <person name="Land M."/>
            <person name="Hauser L."/>
            <person name="Kyrpides N."/>
            <person name="Ivanova N."/>
            <person name="Ward B."/>
            <person name="Arp D."/>
            <person name="Klotz M."/>
            <person name="Stein L."/>
            <person name="O'Mullan G."/>
            <person name="Starkenburg S."/>
            <person name="Sayavedra L."/>
            <person name="Poret-Peterson A.T."/>
            <person name="Gentry M.E."/>
            <person name="Bruce D."/>
            <person name="Richardson P."/>
        </authorList>
    </citation>
    <scope>NUCLEOTIDE SEQUENCE [LARGE SCALE GENOMIC DNA]</scope>
    <source>
        <strain evidence="3">DSM 10229 / NCIMB 13809 / X14</strain>
    </source>
</reference>
<feature type="signal peptide" evidence="1">
    <location>
        <begin position="1"/>
        <end position="33"/>
    </location>
</feature>
<name>Q1QJK1_NITHX</name>